<dbReference type="PANTHER" id="PTHR10407">
    <property type="entry name" value="HUNTINGTIN INTERACTING PROTEIN 1"/>
    <property type="match status" value="1"/>
</dbReference>
<feature type="coiled-coil region" evidence="14">
    <location>
        <begin position="301"/>
        <end position="374"/>
    </location>
</feature>
<evidence type="ECO:0000313" key="18">
    <source>
        <dbReference type="Ensembl" id="ENSSORP00005021435.1"/>
    </source>
</evidence>
<dbReference type="AlphaFoldDB" id="A0A672ZVW0"/>
<dbReference type="Gene3D" id="1.20.1410.10">
    <property type="entry name" value="I/LWEQ domain"/>
    <property type="match status" value="1"/>
</dbReference>
<dbReference type="InterPro" id="IPR002558">
    <property type="entry name" value="ILWEQ_dom"/>
</dbReference>
<dbReference type="Pfam" id="PF07651">
    <property type="entry name" value="ANTH"/>
    <property type="match status" value="1"/>
</dbReference>
<feature type="compositionally biased region" description="Low complexity" evidence="15">
    <location>
        <begin position="981"/>
        <end position="992"/>
    </location>
</feature>
<organism evidence="18 19">
    <name type="scientific">Sphaeramia orbicularis</name>
    <name type="common">orbiculate cardinalfish</name>
    <dbReference type="NCBI Taxonomy" id="375764"/>
    <lineage>
        <taxon>Eukaryota</taxon>
        <taxon>Metazoa</taxon>
        <taxon>Chordata</taxon>
        <taxon>Craniata</taxon>
        <taxon>Vertebrata</taxon>
        <taxon>Euteleostomi</taxon>
        <taxon>Actinopterygii</taxon>
        <taxon>Neopterygii</taxon>
        <taxon>Teleostei</taxon>
        <taxon>Neoteleostei</taxon>
        <taxon>Acanthomorphata</taxon>
        <taxon>Gobiaria</taxon>
        <taxon>Kurtiformes</taxon>
        <taxon>Apogonoidei</taxon>
        <taxon>Apogonidae</taxon>
        <taxon>Apogoninae</taxon>
        <taxon>Sphaeramia</taxon>
    </lineage>
</organism>
<dbReference type="GO" id="GO:0051050">
    <property type="term" value="P:positive regulation of transport"/>
    <property type="evidence" value="ECO:0007669"/>
    <property type="project" value="UniProtKB-ARBA"/>
</dbReference>
<dbReference type="Gene3D" id="1.20.5.1700">
    <property type="match status" value="1"/>
</dbReference>
<comment type="similarity">
    <text evidence="3">Belongs to the SLA2 family.</text>
</comment>
<dbReference type="InterPro" id="IPR032422">
    <property type="entry name" value="HIP1_clath-bd"/>
</dbReference>
<dbReference type="InterPro" id="IPR035964">
    <property type="entry name" value="I/LWEQ_dom_sf"/>
</dbReference>
<dbReference type="GO" id="GO:0061024">
    <property type="term" value="P:membrane organization"/>
    <property type="evidence" value="ECO:0007669"/>
    <property type="project" value="UniProtKB-ARBA"/>
</dbReference>
<keyword evidence="10" id="KW-0968">Cytoplasmic vesicle</keyword>
<reference evidence="18" key="2">
    <citation type="submission" date="2025-08" db="UniProtKB">
        <authorList>
            <consortium name="Ensembl"/>
        </authorList>
    </citation>
    <scope>IDENTIFICATION</scope>
</reference>
<dbReference type="Pfam" id="PF01608">
    <property type="entry name" value="I_LWEQ"/>
    <property type="match status" value="1"/>
</dbReference>
<dbReference type="Ensembl" id="ENSSORT00005022081.1">
    <property type="protein sequence ID" value="ENSSORP00005021435.1"/>
    <property type="gene ID" value="ENSSORG00005002577.1"/>
</dbReference>
<feature type="domain" description="I/LWEQ" evidence="17">
    <location>
        <begin position="715"/>
        <end position="956"/>
    </location>
</feature>
<dbReference type="PROSITE" id="PS50945">
    <property type="entry name" value="I_LWEQ"/>
    <property type="match status" value="1"/>
</dbReference>
<evidence type="ECO:0000256" key="10">
    <source>
        <dbReference type="ARBA" id="ARBA00023329"/>
    </source>
</evidence>
<evidence type="ECO:0000256" key="12">
    <source>
        <dbReference type="ARBA" id="ARBA00061714"/>
    </source>
</evidence>
<keyword evidence="9" id="KW-0009">Actin-binding</keyword>
<evidence type="ECO:0000256" key="2">
    <source>
        <dbReference type="ARBA" id="ARBA00004556"/>
    </source>
</evidence>
<accession>A0A672ZVW0</accession>
<dbReference type="Pfam" id="PF16515">
    <property type="entry name" value="HIP1_clath_bdg"/>
    <property type="match status" value="1"/>
</dbReference>
<dbReference type="PROSITE" id="PS50942">
    <property type="entry name" value="ENTH"/>
    <property type="match status" value="1"/>
</dbReference>
<feature type="region of interest" description="Disordered" evidence="15">
    <location>
        <begin position="964"/>
        <end position="1009"/>
    </location>
</feature>
<dbReference type="InterPro" id="IPR011417">
    <property type="entry name" value="ANTH_dom"/>
</dbReference>
<feature type="compositionally biased region" description="Low complexity" evidence="15">
    <location>
        <begin position="518"/>
        <end position="529"/>
    </location>
</feature>
<dbReference type="InterPro" id="IPR008942">
    <property type="entry name" value="ENTH_VHS"/>
</dbReference>
<dbReference type="GO" id="GO:0042803">
    <property type="term" value="F:protein homodimerization activity"/>
    <property type="evidence" value="ECO:0007669"/>
    <property type="project" value="UniProtKB-ARBA"/>
</dbReference>
<evidence type="ECO:0000259" key="16">
    <source>
        <dbReference type="PROSITE" id="PS50942"/>
    </source>
</evidence>
<evidence type="ECO:0000256" key="9">
    <source>
        <dbReference type="ARBA" id="ARBA00023203"/>
    </source>
</evidence>
<evidence type="ECO:0000259" key="17">
    <source>
        <dbReference type="PROSITE" id="PS50945"/>
    </source>
</evidence>
<evidence type="ECO:0000256" key="1">
    <source>
        <dbReference type="ARBA" id="ARBA00004156"/>
    </source>
</evidence>
<comment type="function">
    <text evidence="11">Component of clathrin-coated pits and vesicles, that may link the endocytic machinery to the actin cytoskeleton. Binds 3-phosphoinositides (via ENTH domain). May act through the ENTH domain to promote cell survival by stabilizing receptor tyrosine kinases following ligand-induced endocytosis.</text>
</comment>
<dbReference type="FunFam" id="1.20.5.1700:FF:000002">
    <property type="entry name" value="Huntingtin interacting protein 1"/>
    <property type="match status" value="1"/>
</dbReference>
<dbReference type="Gene3D" id="1.25.40.90">
    <property type="match status" value="1"/>
</dbReference>
<evidence type="ECO:0000256" key="14">
    <source>
        <dbReference type="SAM" id="Coils"/>
    </source>
</evidence>
<reference evidence="18" key="3">
    <citation type="submission" date="2025-09" db="UniProtKB">
        <authorList>
            <consortium name="Ensembl"/>
        </authorList>
    </citation>
    <scope>IDENTIFICATION</scope>
</reference>
<sequence>FIPAIAVQRVIICLTPGLYLASHDFSISKAINSTETPVKEKHARRIILGTHREKGAYTFWSYALGFPLASSSILSWKFCHVLHKVLRDGHRNVLQDCMRHHSSLVEIGKLWAHLHDKYGQLVALYTKLLCTKMEFHVKHMEIPPNLEATDEVLERTAGTDINNVFQLTVEVFDYMDTELRLAETVLRQLNTSIAISTLTSGQCRLAPLIQVIQDCSHLYHFTVKLLFKLHACLPADTLQGHRDRFHDQFHSLKTFFNKARDMLYFKRLIQIPKLPDVRTQSDGGEQMDIFDQTFGPPNGGFDDRDLQIESLKRDLELLRAELERVKAEAQRYITQLKSQINSLEAELEEQRAQKQRALVENEQLRMELEAISCNNAAASLLCAERAQATEQRYNKLKEKHTELVTSHAELLRKSADTVKMLSATQQTQDEVERTKQQLSFEVDRIKQEADMKLEEQKFEMEKLRRELEEKLAEISRIKATLQSSEQVSVHTSMTALQAEKERLMRSVSEKEAELSSLRQAAQVQQSSLQQERERNSRELGELQGKLQDKASQEELLKQKLLEEQFALLQGTVTEAENIIQDAVAKLDDPLHIRCTSSPDYLVSRAESTLTSIDKLKKGHAEYLTNMNDAGALLRALTQFSHLAADTIVNGSATAHMAPTDHADKLTENCRTCATESLQFLKDLKTKITLQKADPAFIRVIVQKILHLGQELRPKSMDIRQDELGDLVDKEMAATSAAIEEAVRRIDEMMNQARKDTSGMKLEVNERILNSCTDLMKAIRMLVVASTDLQKEIVEGGRGAATIKEFYARNSRWTEGLISAAKAVGWGATEMVESADKVVLHTGKYEELIVCSHEIAASTAQLVAASKVKADRNSKKLSTLQQASRLVNEMAANVVASTKTGQEHLEEKDTMDFSGMSLIKLKKEEMESQVKVLELESQLENERLRLGELRKKHYVLAGVPLDQVSEGNGETFSTTHPVSMSPKPTKPTLMKKPALAQKPNIPPKTMVSPR</sequence>
<dbReference type="GO" id="GO:0043325">
    <property type="term" value="F:phosphatidylinositol-3,4-bisphosphate binding"/>
    <property type="evidence" value="ECO:0007669"/>
    <property type="project" value="TreeGrafter"/>
</dbReference>
<comment type="subcellular location">
    <subcellularLocation>
        <location evidence="2">Cytoplasm</location>
        <location evidence="2">Perinuclear region</location>
    </subcellularLocation>
    <subcellularLocation>
        <location evidence="1">Cytoplasmic vesicle membrane</location>
    </subcellularLocation>
</comment>
<evidence type="ECO:0000256" key="3">
    <source>
        <dbReference type="ARBA" id="ARBA00010135"/>
    </source>
</evidence>
<evidence type="ECO:0000256" key="6">
    <source>
        <dbReference type="ARBA" id="ARBA00022990"/>
    </source>
</evidence>
<dbReference type="SMART" id="SM00273">
    <property type="entry name" value="ENTH"/>
    <property type="match status" value="1"/>
</dbReference>
<dbReference type="InterPro" id="IPR030224">
    <property type="entry name" value="Sla2_fam"/>
</dbReference>
<dbReference type="SUPFAM" id="SSF109885">
    <property type="entry name" value="I/LWEQ domain"/>
    <property type="match status" value="1"/>
</dbReference>
<protein>
    <recommendedName>
        <fullName evidence="13">Huntingtin-interacting protein 1-related protein</fullName>
    </recommendedName>
</protein>
<evidence type="ECO:0000256" key="15">
    <source>
        <dbReference type="SAM" id="MobiDB-lite"/>
    </source>
</evidence>
<feature type="region of interest" description="Disordered" evidence="15">
    <location>
        <begin position="518"/>
        <end position="544"/>
    </location>
</feature>
<dbReference type="GO" id="GO:0051015">
    <property type="term" value="F:actin filament binding"/>
    <property type="evidence" value="ECO:0007669"/>
    <property type="project" value="TreeGrafter"/>
</dbReference>
<dbReference type="GO" id="GO:0032051">
    <property type="term" value="F:clathrin light chain binding"/>
    <property type="evidence" value="ECO:0007669"/>
    <property type="project" value="TreeGrafter"/>
</dbReference>
<dbReference type="FunFam" id="1.25.40.90:FF:000012">
    <property type="entry name" value="Huntingtin interacting protein 1-related"/>
    <property type="match status" value="1"/>
</dbReference>
<feature type="compositionally biased region" description="Polar residues" evidence="15">
    <location>
        <begin position="964"/>
        <end position="977"/>
    </location>
</feature>
<evidence type="ECO:0000256" key="8">
    <source>
        <dbReference type="ARBA" id="ARBA00023136"/>
    </source>
</evidence>
<dbReference type="GO" id="GO:0030837">
    <property type="term" value="P:negative regulation of actin filament polymerization"/>
    <property type="evidence" value="ECO:0007669"/>
    <property type="project" value="UniProtKB-ARBA"/>
</dbReference>
<dbReference type="GO" id="GO:0051130">
    <property type="term" value="P:positive regulation of cellular component organization"/>
    <property type="evidence" value="ECO:0007669"/>
    <property type="project" value="UniProtKB-ARBA"/>
</dbReference>
<dbReference type="GO" id="GO:0048471">
    <property type="term" value="C:perinuclear region of cytoplasm"/>
    <property type="evidence" value="ECO:0007669"/>
    <property type="project" value="UniProtKB-SubCell"/>
</dbReference>
<keyword evidence="19" id="KW-1185">Reference proteome</keyword>
<dbReference type="GO" id="GO:0030659">
    <property type="term" value="C:cytoplasmic vesicle membrane"/>
    <property type="evidence" value="ECO:0007669"/>
    <property type="project" value="UniProtKB-SubCell"/>
</dbReference>
<dbReference type="FunFam" id="1.20.1410.10:FF:000002">
    <property type="entry name" value="Huntingtin interacting protein 1"/>
    <property type="match status" value="1"/>
</dbReference>
<evidence type="ECO:0000256" key="4">
    <source>
        <dbReference type="ARBA" id="ARBA00022490"/>
    </source>
</evidence>
<evidence type="ECO:0000256" key="5">
    <source>
        <dbReference type="ARBA" id="ARBA00022583"/>
    </source>
</evidence>
<name>A0A672ZVW0_9TELE</name>
<comment type="subunit">
    <text evidence="12">Homodimer. Interacts with actin; homodimerization promotes actin binding. Interacts with CLTB. Interacts with HIP1. Interacts (via ENTH and I/LWEQ domains) with BCL2L10.</text>
</comment>
<dbReference type="SUPFAM" id="SSF48464">
    <property type="entry name" value="ENTH/VHS domain"/>
    <property type="match status" value="1"/>
</dbReference>
<dbReference type="GO" id="GO:0007015">
    <property type="term" value="P:actin filament organization"/>
    <property type="evidence" value="ECO:0007669"/>
    <property type="project" value="TreeGrafter"/>
</dbReference>
<dbReference type="GO" id="GO:0006898">
    <property type="term" value="P:receptor-mediated endocytosis"/>
    <property type="evidence" value="ECO:0007669"/>
    <property type="project" value="UniProtKB-ARBA"/>
</dbReference>
<feature type="coiled-coil region" evidence="14">
    <location>
        <begin position="915"/>
        <end position="951"/>
    </location>
</feature>
<evidence type="ECO:0000313" key="19">
    <source>
        <dbReference type="Proteomes" id="UP000472271"/>
    </source>
</evidence>
<dbReference type="Gene3D" id="6.10.250.920">
    <property type="match status" value="1"/>
</dbReference>
<feature type="domain" description="ENTH" evidence="16">
    <location>
        <begin position="15"/>
        <end position="143"/>
    </location>
</feature>
<proteinExistence type="inferred from homology"/>
<evidence type="ECO:0000256" key="11">
    <source>
        <dbReference type="ARBA" id="ARBA00059997"/>
    </source>
</evidence>
<dbReference type="GO" id="GO:0080025">
    <property type="term" value="F:phosphatidylinositol-3,5-bisphosphate binding"/>
    <property type="evidence" value="ECO:0007669"/>
    <property type="project" value="TreeGrafter"/>
</dbReference>
<dbReference type="GO" id="GO:0030136">
    <property type="term" value="C:clathrin-coated vesicle"/>
    <property type="evidence" value="ECO:0007669"/>
    <property type="project" value="UniProtKB-ARBA"/>
</dbReference>
<gene>
    <name evidence="18" type="primary">hip1rb</name>
</gene>
<dbReference type="GO" id="GO:0048268">
    <property type="term" value="P:clathrin coat assembly"/>
    <property type="evidence" value="ECO:0007669"/>
    <property type="project" value="TreeGrafter"/>
</dbReference>
<keyword evidence="5" id="KW-0254">Endocytosis</keyword>
<dbReference type="Proteomes" id="UP000472271">
    <property type="component" value="Chromosome 9"/>
</dbReference>
<feature type="compositionally biased region" description="Basic and acidic residues" evidence="15">
    <location>
        <begin position="530"/>
        <end position="544"/>
    </location>
</feature>
<dbReference type="InterPro" id="IPR013809">
    <property type="entry name" value="ENTH"/>
</dbReference>
<keyword evidence="4" id="KW-0963">Cytoplasm</keyword>
<evidence type="ECO:0000256" key="13">
    <source>
        <dbReference type="ARBA" id="ARBA00073599"/>
    </source>
</evidence>
<dbReference type="PANTHER" id="PTHR10407:SF10">
    <property type="entry name" value="HUNTINGTIN-INTERACTING PROTEIN 1-RELATED PROTEIN"/>
    <property type="match status" value="1"/>
</dbReference>
<evidence type="ECO:0000256" key="7">
    <source>
        <dbReference type="ARBA" id="ARBA00023054"/>
    </source>
</evidence>
<keyword evidence="6" id="KW-0007">Acetylation</keyword>
<keyword evidence="7 14" id="KW-0175">Coiled coil</keyword>
<reference evidence="18" key="1">
    <citation type="submission" date="2019-06" db="EMBL/GenBank/DDBJ databases">
        <authorList>
            <consortium name="Wellcome Sanger Institute Data Sharing"/>
        </authorList>
    </citation>
    <scope>NUCLEOTIDE SEQUENCE [LARGE SCALE GENOMIC DNA]</scope>
</reference>
<keyword evidence="8" id="KW-0472">Membrane</keyword>
<dbReference type="GO" id="GO:0030100">
    <property type="term" value="P:regulation of endocytosis"/>
    <property type="evidence" value="ECO:0007669"/>
    <property type="project" value="UniProtKB-ARBA"/>
</dbReference>
<dbReference type="GO" id="GO:0030864">
    <property type="term" value="C:cortical actin cytoskeleton"/>
    <property type="evidence" value="ECO:0007669"/>
    <property type="project" value="TreeGrafter"/>
</dbReference>
<dbReference type="GO" id="GO:0035615">
    <property type="term" value="F:clathrin adaptor activity"/>
    <property type="evidence" value="ECO:0007669"/>
    <property type="project" value="TreeGrafter"/>
</dbReference>
<dbReference type="SMART" id="SM00307">
    <property type="entry name" value="ILWEQ"/>
    <property type="match status" value="1"/>
</dbReference>